<feature type="compositionally biased region" description="Acidic residues" evidence="1">
    <location>
        <begin position="231"/>
        <end position="242"/>
    </location>
</feature>
<dbReference type="OrthoDB" id="198262at2157"/>
<organism evidence="2 3">
    <name type="scientific">Natrinema longum</name>
    <dbReference type="NCBI Taxonomy" id="370324"/>
    <lineage>
        <taxon>Archaea</taxon>
        <taxon>Methanobacteriati</taxon>
        <taxon>Methanobacteriota</taxon>
        <taxon>Stenosarchaea group</taxon>
        <taxon>Halobacteria</taxon>
        <taxon>Halobacteriales</taxon>
        <taxon>Natrialbaceae</taxon>
        <taxon>Natrinema</taxon>
    </lineage>
</organism>
<feature type="compositionally biased region" description="Basic and acidic residues" evidence="1">
    <location>
        <begin position="1"/>
        <end position="11"/>
    </location>
</feature>
<feature type="region of interest" description="Disordered" evidence="1">
    <location>
        <begin position="215"/>
        <end position="287"/>
    </location>
</feature>
<dbReference type="Proteomes" id="UP000663191">
    <property type="component" value="Chromosome"/>
</dbReference>
<dbReference type="EMBL" id="CP071463">
    <property type="protein sequence ID" value="QSW86059.1"/>
    <property type="molecule type" value="Genomic_DNA"/>
</dbReference>
<feature type="region of interest" description="Disordered" evidence="1">
    <location>
        <begin position="76"/>
        <end position="100"/>
    </location>
</feature>
<gene>
    <name evidence="2" type="ORF">J0X27_04295</name>
</gene>
<dbReference type="GeneID" id="63182937"/>
<dbReference type="AlphaFoldDB" id="A0A8A2UBF0"/>
<reference evidence="2 3" key="1">
    <citation type="journal article" date="2006" name="Int. J. Syst. Evol. Microbiol.">
        <title>Haloterrigena longa sp. nov. and Haloterrigena limicola sp. nov., extremely halophilic archaea isolated from a salt lake.</title>
        <authorList>
            <person name="Cui H.L."/>
            <person name="Tohty D."/>
            <person name="Zhou P.J."/>
            <person name="Liu S.J."/>
        </authorList>
    </citation>
    <scope>NUCLEOTIDE SEQUENCE [LARGE SCALE GENOMIC DNA]</scope>
    <source>
        <strain evidence="2 3">ABH32</strain>
    </source>
</reference>
<evidence type="ECO:0000256" key="1">
    <source>
        <dbReference type="SAM" id="MobiDB-lite"/>
    </source>
</evidence>
<dbReference type="RefSeq" id="WP_207271211.1">
    <property type="nucleotide sequence ID" value="NZ_CP071463.1"/>
</dbReference>
<evidence type="ECO:0000313" key="3">
    <source>
        <dbReference type="Proteomes" id="UP000663191"/>
    </source>
</evidence>
<accession>A0A8A2UBF0</accession>
<proteinExistence type="predicted"/>
<dbReference type="KEGG" id="hlo:J0X27_04295"/>
<name>A0A8A2UBF0_9EURY</name>
<protein>
    <submittedName>
        <fullName evidence="2">Uncharacterized protein</fullName>
    </submittedName>
</protein>
<evidence type="ECO:0000313" key="2">
    <source>
        <dbReference type="EMBL" id="QSW86059.1"/>
    </source>
</evidence>
<feature type="region of interest" description="Disordered" evidence="1">
    <location>
        <begin position="1"/>
        <end position="26"/>
    </location>
</feature>
<feature type="compositionally biased region" description="Acidic residues" evidence="1">
    <location>
        <begin position="215"/>
        <end position="224"/>
    </location>
</feature>
<sequence length="403" mass="44745">MSSRSRTDEPQPSHPGPPDIDDPEEIRFGTIDVANSFRDDHPDHLAPVDDRRTKTVTIVSEAPDYVVDEAVRLAESGKAEKAQQFGQEELTANERQQLEDRGSWEAHRHLFHAQSAKAILQGHGIDDWLSFYDPDLTTDEHRSHADEWKQQEVGDRLDADEERRQAQVAKQAEKVHGEMCSSAEDACSDGKEDACEALLEECGYDRDDIEDLIGTVDDLDEDPEAVFSAPDPDDIDDPDLETESQSFEAWARSSMPDPPEEPSDEELAQLAPTPEPDDVGRDRLPGPALTALKKAWSGYKLARTETREAQDEAEHYAGVINGIRAVHGQDPLEFDDLDGFEGGRVMPDDPTEEFPTEEGEITLEQAGVLGRLSERLQSAFDPATGKFECPGGSCYDPMKEFEG</sequence>
<keyword evidence="3" id="KW-1185">Reference proteome</keyword>
<feature type="compositionally biased region" description="Acidic residues" evidence="1">
    <location>
        <begin position="258"/>
        <end position="267"/>
    </location>
</feature>